<protein>
    <submittedName>
        <fullName evidence="1">Uncharacterized protein</fullName>
    </submittedName>
</protein>
<name>A0A8S5NK96_9CAUD</name>
<evidence type="ECO:0000313" key="1">
    <source>
        <dbReference type="EMBL" id="DAD94767.1"/>
    </source>
</evidence>
<dbReference type="EMBL" id="BK015181">
    <property type="protein sequence ID" value="DAD94767.1"/>
    <property type="molecule type" value="Genomic_DNA"/>
</dbReference>
<organism evidence="1">
    <name type="scientific">Siphoviridae sp. ctK0l2</name>
    <dbReference type="NCBI Taxonomy" id="2826243"/>
    <lineage>
        <taxon>Viruses</taxon>
        <taxon>Duplodnaviria</taxon>
        <taxon>Heunggongvirae</taxon>
        <taxon>Uroviricota</taxon>
        <taxon>Caudoviricetes</taxon>
    </lineage>
</organism>
<proteinExistence type="predicted"/>
<reference evidence="1" key="1">
    <citation type="journal article" date="2021" name="Proc. Natl. Acad. Sci. U.S.A.">
        <title>A Catalog of Tens of Thousands of Viruses from Human Metagenomes Reveals Hidden Associations with Chronic Diseases.</title>
        <authorList>
            <person name="Tisza M.J."/>
            <person name="Buck C.B."/>
        </authorList>
    </citation>
    <scope>NUCLEOTIDE SEQUENCE</scope>
    <source>
        <strain evidence="1">CtK0l2</strain>
    </source>
</reference>
<sequence>MMGLPKNNKEVIVIKQGGKVSRYDENSRKIDTCLFEEVEHLKCVDYMPVGRFEDVETTHKLETSSTLATFYFSLHNQLHTCDFDIKHGYYVIQRVSVRCNYGNCPEDAGVVFWKVVGIKTYEVLPGCWDVKLTVQRLAGREHEQLLFECKPYVKQMQGIIAVDHD</sequence>
<accession>A0A8S5NK96</accession>